<dbReference type="PANTHER" id="PTHR30290:SF38">
    <property type="entry name" value="D,D-DIPEPTIDE-BINDING PERIPLASMIC PROTEIN DDPA-RELATED"/>
    <property type="match status" value="1"/>
</dbReference>
<evidence type="ECO:0000313" key="6">
    <source>
        <dbReference type="EMBL" id="REJ57815.1"/>
    </source>
</evidence>
<comment type="similarity">
    <text evidence="2">Belongs to the bacterial solute-binding protein 5 family.</text>
</comment>
<evidence type="ECO:0000256" key="3">
    <source>
        <dbReference type="ARBA" id="ARBA00022729"/>
    </source>
</evidence>
<name>A0A3E0MDG8_MICAE</name>
<comment type="caution">
    <text evidence="6">The sequence shown here is derived from an EMBL/GenBank/DDBJ whole genome shotgun (WGS) entry which is preliminary data.</text>
</comment>
<dbReference type="InterPro" id="IPR039424">
    <property type="entry name" value="SBP_5"/>
</dbReference>
<dbReference type="PIRSF" id="PIRSF002741">
    <property type="entry name" value="MppA"/>
    <property type="match status" value="1"/>
</dbReference>
<gene>
    <name evidence="6" type="ORF">DWQ56_11205</name>
</gene>
<reference evidence="6 7" key="1">
    <citation type="submission" date="2017-08" db="EMBL/GenBank/DDBJ databases">
        <title>Functional genomic and metabolic studies of the symbiotic interactions of six Microcystis-dominated communities.</title>
        <authorList>
            <person name="Li Q."/>
            <person name="Lin F."/>
        </authorList>
    </citation>
    <scope>NUCLEOTIDE SEQUENCE [LARGE SCALE GENOMIC DNA]</scope>
    <source>
        <strain evidence="6">DA14</strain>
    </source>
</reference>
<protein>
    <submittedName>
        <fullName evidence="6">ABC transporter substrate-binding protein</fullName>
    </submittedName>
</protein>
<evidence type="ECO:0000259" key="5">
    <source>
        <dbReference type="Pfam" id="PF00496"/>
    </source>
</evidence>
<dbReference type="PANTHER" id="PTHR30290">
    <property type="entry name" value="PERIPLASMIC BINDING COMPONENT OF ABC TRANSPORTER"/>
    <property type="match status" value="1"/>
</dbReference>
<dbReference type="InterPro" id="IPR000914">
    <property type="entry name" value="SBP_5_dom"/>
</dbReference>
<dbReference type="Gene3D" id="3.40.190.10">
    <property type="entry name" value="Periplasmic binding protein-like II"/>
    <property type="match status" value="1"/>
</dbReference>
<dbReference type="GO" id="GO:1904680">
    <property type="term" value="F:peptide transmembrane transporter activity"/>
    <property type="evidence" value="ECO:0007669"/>
    <property type="project" value="TreeGrafter"/>
</dbReference>
<dbReference type="GO" id="GO:0043190">
    <property type="term" value="C:ATP-binding cassette (ABC) transporter complex"/>
    <property type="evidence" value="ECO:0007669"/>
    <property type="project" value="InterPro"/>
</dbReference>
<dbReference type="GO" id="GO:0042597">
    <property type="term" value="C:periplasmic space"/>
    <property type="evidence" value="ECO:0007669"/>
    <property type="project" value="UniProtKB-ARBA"/>
</dbReference>
<dbReference type="Gene3D" id="3.90.76.10">
    <property type="entry name" value="Dipeptide-binding Protein, Domain 1"/>
    <property type="match status" value="1"/>
</dbReference>
<dbReference type="SUPFAM" id="SSF53850">
    <property type="entry name" value="Periplasmic binding protein-like II"/>
    <property type="match status" value="1"/>
</dbReference>
<dbReference type="InterPro" id="IPR023765">
    <property type="entry name" value="SBP_5_CS"/>
</dbReference>
<dbReference type="InterPro" id="IPR030678">
    <property type="entry name" value="Peptide/Ni-bd"/>
</dbReference>
<dbReference type="PROSITE" id="PS01040">
    <property type="entry name" value="SBP_BACTERIAL_5"/>
    <property type="match status" value="1"/>
</dbReference>
<dbReference type="Pfam" id="PF00496">
    <property type="entry name" value="SBP_bac_5"/>
    <property type="match status" value="1"/>
</dbReference>
<dbReference type="EMBL" id="QQWE01000003">
    <property type="protein sequence ID" value="REJ57815.1"/>
    <property type="molecule type" value="Genomic_DNA"/>
</dbReference>
<feature type="domain" description="Solute-binding protein family 5" evidence="5">
    <location>
        <begin position="82"/>
        <end position="455"/>
    </location>
</feature>
<dbReference type="GO" id="GO:0015833">
    <property type="term" value="P:peptide transport"/>
    <property type="evidence" value="ECO:0007669"/>
    <property type="project" value="TreeGrafter"/>
</dbReference>
<proteinExistence type="inferred from homology"/>
<feature type="chain" id="PRO_5017688611" evidence="4">
    <location>
        <begin position="31"/>
        <end position="555"/>
    </location>
</feature>
<comment type="subcellular location">
    <subcellularLocation>
        <location evidence="1">Cell membrane</location>
        <topology evidence="1">Lipid-anchor</topology>
    </subcellularLocation>
</comment>
<accession>A0A3E0MDG8</accession>
<evidence type="ECO:0000313" key="7">
    <source>
        <dbReference type="Proteomes" id="UP000256301"/>
    </source>
</evidence>
<organism evidence="6 7">
    <name type="scientific">Microcystis aeruginosa DA14</name>
    <dbReference type="NCBI Taxonomy" id="1987506"/>
    <lineage>
        <taxon>Bacteria</taxon>
        <taxon>Bacillati</taxon>
        <taxon>Cyanobacteriota</taxon>
        <taxon>Cyanophyceae</taxon>
        <taxon>Oscillatoriophycideae</taxon>
        <taxon>Chroococcales</taxon>
        <taxon>Microcystaceae</taxon>
        <taxon>Microcystis</taxon>
    </lineage>
</organism>
<evidence type="ECO:0000256" key="2">
    <source>
        <dbReference type="ARBA" id="ARBA00005695"/>
    </source>
</evidence>
<sequence length="555" mass="62509">MPLRIPELARRLVVALPIIAGFAAPLSAQPADTRPVITIAVQQIVTSGALEPLREQSNVGARIFDSIFENLIEVDKTGDLSLKPGLAESYRRIDPQTIEFTLRRGVKFHDGREMTAEDVVFTFGRERMWGTGEANPQTSGQPTATLFAQGAQGATSVPREAVAIAGRLLPAFGSMEAVGPYTVRYTNRVADLTLEGRLTRNGTEIISRAGFQAAENWGAWARRPVGTGPYRVKEFRPDNILVLEAHDDYWGGRPPIRELRFVVVPEIATRVNGLLSGQFDFITDVPPDQFRAIERSARHDVIGGAILNHRLLVFDKNHPRLQDPRIRRALTHAIDRNLIVEALFQGKTSVPAGLQWEYYGPMFHSDWTVPAFDPALARRLLQEAGYRGEVIPYRVASGYYTNQVPTAQALQQMWQAVGLNVQLQMVENWQQIFDRSNPQNPRAIRDWSNSAPFNDPVSSIVNQHCERGQQQQAGEWTNADFNRLCTVLETSTNADERRSTFRRMLEIIEREDPGYTVLHRSVLYFGKRKDIEWKPSPTQAMDFRASNFRIVPATR</sequence>
<evidence type="ECO:0000256" key="1">
    <source>
        <dbReference type="ARBA" id="ARBA00004193"/>
    </source>
</evidence>
<dbReference type="CDD" id="cd08515">
    <property type="entry name" value="PBP2_NikA_DppA_OppA_like_10"/>
    <property type="match status" value="1"/>
</dbReference>
<feature type="signal peptide" evidence="4">
    <location>
        <begin position="1"/>
        <end position="30"/>
    </location>
</feature>
<evidence type="ECO:0000256" key="4">
    <source>
        <dbReference type="SAM" id="SignalP"/>
    </source>
</evidence>
<dbReference type="Proteomes" id="UP000256301">
    <property type="component" value="Unassembled WGS sequence"/>
</dbReference>
<dbReference type="Gene3D" id="3.10.105.10">
    <property type="entry name" value="Dipeptide-binding Protein, Domain 3"/>
    <property type="match status" value="1"/>
</dbReference>
<dbReference type="AlphaFoldDB" id="A0A3E0MDG8"/>
<keyword evidence="3 4" id="KW-0732">Signal</keyword>